<sequence length="120" mass="13625">MADPVGDEREVRLRRRASLELLRAEAADELAVIVHERLLGGEDPWEFMDDLPTVDELVVFTLRAENIAENGGVRPNASRHYRVLRQIALDYPALTPAVWRLLGEANTHRRWDAVIQTDAS</sequence>
<keyword evidence="2" id="KW-1185">Reference proteome</keyword>
<dbReference type="EMBL" id="CP091139">
    <property type="protein sequence ID" value="UUT34332.1"/>
    <property type="molecule type" value="Genomic_DNA"/>
</dbReference>
<protein>
    <submittedName>
        <fullName evidence="1">Tryptophan synthase subunit alpha</fullName>
    </submittedName>
</protein>
<accession>A0ABY5NGN7</accession>
<dbReference type="RefSeq" id="WP_259610848.1">
    <property type="nucleotide sequence ID" value="NZ_CP091139.2"/>
</dbReference>
<name>A0ABY5NGN7_9MICO</name>
<proteinExistence type="predicted"/>
<evidence type="ECO:0000313" key="1">
    <source>
        <dbReference type="EMBL" id="UUT34332.1"/>
    </source>
</evidence>
<reference evidence="1" key="1">
    <citation type="submission" date="2022-01" db="EMBL/GenBank/DDBJ databases">
        <title>Microbacterium eymi and Microbacterium rhizovicinus sp. nov., isolated from the rhizospheric soil of Elymus tsukushiensis, a plant native to the Dokdo Islands, Republic of Korea.</title>
        <authorList>
            <person name="Hwang Y.J."/>
        </authorList>
    </citation>
    <scope>NUCLEOTIDE SEQUENCE</scope>
    <source>
        <strain evidence="1">KUDC0405</strain>
    </source>
</reference>
<evidence type="ECO:0000313" key="2">
    <source>
        <dbReference type="Proteomes" id="UP001054811"/>
    </source>
</evidence>
<gene>
    <name evidence="1" type="ORF">L2X98_27180</name>
</gene>
<organism evidence="1 2">
    <name type="scientific">Microbacterium elymi</name>
    <dbReference type="NCBI Taxonomy" id="2909587"/>
    <lineage>
        <taxon>Bacteria</taxon>
        <taxon>Bacillati</taxon>
        <taxon>Actinomycetota</taxon>
        <taxon>Actinomycetes</taxon>
        <taxon>Micrococcales</taxon>
        <taxon>Microbacteriaceae</taxon>
        <taxon>Microbacterium</taxon>
    </lineage>
</organism>
<dbReference type="Proteomes" id="UP001054811">
    <property type="component" value="Chromosome"/>
</dbReference>